<dbReference type="Gene3D" id="1.10.260.40">
    <property type="entry name" value="lambda repressor-like DNA-binding domains"/>
    <property type="match status" value="1"/>
</dbReference>
<sequence length="799" mass="86764">MSASFGELLRRHRLEAGLTQAGLAELAELSEQAVSLLERGSRRRPRLETVRSLSSALGLDAAAEEELQDAARTRNAATVTAADQTAPSIVPWQLPPTVADFTARENELKSLLARLAQVQHTSVRVVITGMGGIGKTALAVHAGHLSAGSFPDGQLYVKLRGYDPGAALTSADALGQLLRSLGVRHEAIPTGVDEMASLYRSRMAGRRMLILLDDANSVDQVMALLPGDNGSATIITSRRFLASLPGSLTIRLSALAEDDSVRLLSSVAGESRVRVEKSAAREISALTGGLPLALRLVGARLAARPNWLLQHIIDQLQDEHRRLDELGLDHSGVRASFAGSLDELIASPKSIDRDAAATFDLLSLAEGPELSVPLIARLLDKDESTTEYLLERLVDLQLLDSIGPRRYRMHDLLRTYAGERLSADSRTAERAAAIERGLGFYLAGAWKVHRITHPWSPRQPTEELDPTGVPDFADMPTGQAWIDTEYDSIIDLYRTAATVPALAERFGPSLALGLFGYLESRALWERMRSVYDLAIGSIGATTDPSTAAWVHHDRAIPDIEQGHLESGRGRLLQSLELFDEAQDLAGMARSCSSLCHVCERLGWIGEAIEWGERGLSLALKVGDQAVLGTSHLALGILYNRVGRYPDAEAAFQTTLELARSTGNTRFRARRHRVIAGSYFDRGLYDVGIEHLNSSLALYQDHYDPVGISEALHHLSSARLALGQLDSAQQSAGEALRLAVEYNDTHREAAVLATLAEIREAQGDRTSAQDLRRQAITIYEADGMTPAATALRKLLNPHTS</sequence>
<dbReference type="InterPro" id="IPR010982">
    <property type="entry name" value="Lambda_DNA-bd_dom_sf"/>
</dbReference>
<keyword evidence="4" id="KW-1185">Reference proteome</keyword>
<keyword evidence="1" id="KW-0802">TPR repeat</keyword>
<dbReference type="PROSITE" id="PS50005">
    <property type="entry name" value="TPR"/>
    <property type="match status" value="1"/>
</dbReference>
<organism evidence="3 4">
    <name type="scientific">Kribbella alba</name>
    <dbReference type="NCBI Taxonomy" id="190197"/>
    <lineage>
        <taxon>Bacteria</taxon>
        <taxon>Bacillati</taxon>
        <taxon>Actinomycetota</taxon>
        <taxon>Actinomycetes</taxon>
        <taxon>Propionibacteriales</taxon>
        <taxon>Kribbellaceae</taxon>
        <taxon>Kribbella</taxon>
    </lineage>
</organism>
<evidence type="ECO:0000259" key="2">
    <source>
        <dbReference type="PROSITE" id="PS50943"/>
    </source>
</evidence>
<dbReference type="Pfam" id="PF13560">
    <property type="entry name" value="HTH_31"/>
    <property type="match status" value="1"/>
</dbReference>
<dbReference type="InterPro" id="IPR011990">
    <property type="entry name" value="TPR-like_helical_dom_sf"/>
</dbReference>
<dbReference type="EMBL" id="BAAANE010000010">
    <property type="protein sequence ID" value="GAA1656192.1"/>
    <property type="molecule type" value="Genomic_DNA"/>
</dbReference>
<dbReference type="SUPFAM" id="SSF47413">
    <property type="entry name" value="lambda repressor-like DNA-binding domains"/>
    <property type="match status" value="1"/>
</dbReference>
<dbReference type="InterPro" id="IPR027417">
    <property type="entry name" value="P-loop_NTPase"/>
</dbReference>
<comment type="caution">
    <text evidence="3">The sequence shown here is derived from an EMBL/GenBank/DDBJ whole genome shotgun (WGS) entry which is preliminary data.</text>
</comment>
<dbReference type="PANTHER" id="PTHR47691">
    <property type="entry name" value="REGULATOR-RELATED"/>
    <property type="match status" value="1"/>
</dbReference>
<dbReference type="InterPro" id="IPR002182">
    <property type="entry name" value="NB-ARC"/>
</dbReference>
<dbReference type="SUPFAM" id="SSF48452">
    <property type="entry name" value="TPR-like"/>
    <property type="match status" value="2"/>
</dbReference>
<dbReference type="InterPro" id="IPR019734">
    <property type="entry name" value="TPR_rpt"/>
</dbReference>
<protein>
    <submittedName>
        <fullName evidence="3">XRE family transcriptional regulator</fullName>
    </submittedName>
</protein>
<proteinExistence type="predicted"/>
<evidence type="ECO:0000256" key="1">
    <source>
        <dbReference type="PROSITE-ProRule" id="PRU00339"/>
    </source>
</evidence>
<feature type="domain" description="HTH cro/C1-type" evidence="2">
    <location>
        <begin position="9"/>
        <end position="64"/>
    </location>
</feature>
<feature type="repeat" description="TPR" evidence="1">
    <location>
        <begin position="628"/>
        <end position="661"/>
    </location>
</feature>
<reference evidence="3 4" key="1">
    <citation type="journal article" date="2019" name="Int. J. Syst. Evol. Microbiol.">
        <title>The Global Catalogue of Microorganisms (GCM) 10K type strain sequencing project: providing services to taxonomists for standard genome sequencing and annotation.</title>
        <authorList>
            <consortium name="The Broad Institute Genomics Platform"/>
            <consortium name="The Broad Institute Genome Sequencing Center for Infectious Disease"/>
            <person name="Wu L."/>
            <person name="Ma J."/>
        </authorList>
    </citation>
    <scope>NUCLEOTIDE SEQUENCE [LARGE SCALE GENOMIC DNA]</scope>
    <source>
        <strain evidence="3 4">JCM 14306</strain>
    </source>
</reference>
<dbReference type="RefSeq" id="WP_344115338.1">
    <property type="nucleotide sequence ID" value="NZ_BAAANE010000010.1"/>
</dbReference>
<dbReference type="CDD" id="cd00093">
    <property type="entry name" value="HTH_XRE"/>
    <property type="match status" value="1"/>
</dbReference>
<evidence type="ECO:0000313" key="3">
    <source>
        <dbReference type="EMBL" id="GAA1656192.1"/>
    </source>
</evidence>
<gene>
    <name evidence="3" type="ORF">GCM10009744_56100</name>
</gene>
<dbReference type="SMART" id="SM00028">
    <property type="entry name" value="TPR"/>
    <property type="match status" value="4"/>
</dbReference>
<dbReference type="Gene3D" id="1.25.40.10">
    <property type="entry name" value="Tetratricopeptide repeat domain"/>
    <property type="match status" value="1"/>
</dbReference>
<accession>A0ABN2FPZ1</accession>
<dbReference type="PRINTS" id="PR00364">
    <property type="entry name" value="DISEASERSIST"/>
</dbReference>
<dbReference type="PROSITE" id="PS50943">
    <property type="entry name" value="HTH_CROC1"/>
    <property type="match status" value="1"/>
</dbReference>
<dbReference type="SMART" id="SM00530">
    <property type="entry name" value="HTH_XRE"/>
    <property type="match status" value="1"/>
</dbReference>
<dbReference type="InterPro" id="IPR001387">
    <property type="entry name" value="Cro/C1-type_HTH"/>
</dbReference>
<dbReference type="Proteomes" id="UP001501319">
    <property type="component" value="Unassembled WGS sequence"/>
</dbReference>
<dbReference type="Pfam" id="PF00931">
    <property type="entry name" value="NB-ARC"/>
    <property type="match status" value="1"/>
</dbReference>
<dbReference type="PANTHER" id="PTHR47691:SF3">
    <property type="entry name" value="HTH-TYPE TRANSCRIPTIONAL REGULATOR RV0890C-RELATED"/>
    <property type="match status" value="1"/>
</dbReference>
<name>A0ABN2FPZ1_9ACTN</name>
<dbReference type="InterPro" id="IPR042197">
    <property type="entry name" value="Apaf_helical"/>
</dbReference>
<evidence type="ECO:0000313" key="4">
    <source>
        <dbReference type="Proteomes" id="UP001501319"/>
    </source>
</evidence>
<dbReference type="SUPFAM" id="SSF52540">
    <property type="entry name" value="P-loop containing nucleoside triphosphate hydrolases"/>
    <property type="match status" value="1"/>
</dbReference>
<dbReference type="Gene3D" id="1.10.8.430">
    <property type="entry name" value="Helical domain of apoptotic protease-activating factors"/>
    <property type="match status" value="1"/>
</dbReference>
<dbReference type="Gene3D" id="3.40.50.300">
    <property type="entry name" value="P-loop containing nucleotide triphosphate hydrolases"/>
    <property type="match status" value="1"/>
</dbReference>